<accession>A0AAV5V6N9</accession>
<feature type="non-terminal residue" evidence="1">
    <location>
        <position position="1"/>
    </location>
</feature>
<protein>
    <submittedName>
        <fullName evidence="1">Uncharacterized protein</fullName>
    </submittedName>
</protein>
<dbReference type="EMBL" id="BTSY01000002">
    <property type="protein sequence ID" value="GMT13554.1"/>
    <property type="molecule type" value="Genomic_DNA"/>
</dbReference>
<evidence type="ECO:0000313" key="1">
    <source>
        <dbReference type="EMBL" id="GMT13554.1"/>
    </source>
</evidence>
<comment type="caution">
    <text evidence="1">The sequence shown here is derived from an EMBL/GenBank/DDBJ whole genome shotgun (WGS) entry which is preliminary data.</text>
</comment>
<gene>
    <name evidence="1" type="ORF">PFISCL1PPCAC_4851</name>
</gene>
<organism evidence="1 2">
    <name type="scientific">Pristionchus fissidentatus</name>
    <dbReference type="NCBI Taxonomy" id="1538716"/>
    <lineage>
        <taxon>Eukaryota</taxon>
        <taxon>Metazoa</taxon>
        <taxon>Ecdysozoa</taxon>
        <taxon>Nematoda</taxon>
        <taxon>Chromadorea</taxon>
        <taxon>Rhabditida</taxon>
        <taxon>Rhabditina</taxon>
        <taxon>Diplogasteromorpha</taxon>
        <taxon>Diplogasteroidea</taxon>
        <taxon>Neodiplogasteridae</taxon>
        <taxon>Pristionchus</taxon>
    </lineage>
</organism>
<proteinExistence type="predicted"/>
<dbReference type="Proteomes" id="UP001432322">
    <property type="component" value="Unassembled WGS sequence"/>
</dbReference>
<sequence length="83" mass="8808">RTLYCVSPNFAGVKMPMNPLPSPFHPSLCRSSLTSDTTAFLYGFAQVSAGAGSPPADTQTIARMKTHNNSHGGAENIERPLGM</sequence>
<keyword evidence="2" id="KW-1185">Reference proteome</keyword>
<dbReference type="AlphaFoldDB" id="A0AAV5V6N9"/>
<evidence type="ECO:0000313" key="2">
    <source>
        <dbReference type="Proteomes" id="UP001432322"/>
    </source>
</evidence>
<name>A0AAV5V6N9_9BILA</name>
<reference evidence="1" key="1">
    <citation type="submission" date="2023-10" db="EMBL/GenBank/DDBJ databases">
        <title>Genome assembly of Pristionchus species.</title>
        <authorList>
            <person name="Yoshida K."/>
            <person name="Sommer R.J."/>
        </authorList>
    </citation>
    <scope>NUCLEOTIDE SEQUENCE</scope>
    <source>
        <strain evidence="1">RS5133</strain>
    </source>
</reference>
<feature type="non-terminal residue" evidence="1">
    <location>
        <position position="83"/>
    </location>
</feature>